<dbReference type="CDD" id="cd07385">
    <property type="entry name" value="MPP_YkuE_C"/>
    <property type="match status" value="1"/>
</dbReference>
<accession>A0ABN3Y181</accession>
<name>A0ABN3Y181_9ENTE</name>
<gene>
    <name evidence="2" type="ORF">GCM10019998_06930</name>
</gene>
<evidence type="ECO:0000313" key="3">
    <source>
        <dbReference type="Proteomes" id="UP001501577"/>
    </source>
</evidence>
<dbReference type="InterPro" id="IPR004843">
    <property type="entry name" value="Calcineurin-like_PHP"/>
</dbReference>
<dbReference type="Pfam" id="PF00149">
    <property type="entry name" value="Metallophos"/>
    <property type="match status" value="1"/>
</dbReference>
<evidence type="ECO:0000259" key="1">
    <source>
        <dbReference type="Pfam" id="PF00149"/>
    </source>
</evidence>
<sequence length="293" mass="33953">MYIILGILFLIFCLIFYMVFIEPRRLKEKHYFIKKNKKKVLDISNAFDLYEHDSNIVICHLSDFHFARSFKPQRINRVIRSIMDIAPDLIVFTGDLIDNYEKWPHKETQRLVEKLKRMTAPMGKIAILGNHDYRNEGYYFVKEVLSEGGFTVLENEEIFGSNDEVSINIAGMDDCLSGEPEFHFERTLAQWHLLLVHEPDAVLDTENIQNFDLILAGHSHGGQVRLPFLFYKTKGSMTYTHGLYLLAEKTLLSISNGIGTSKLPLRLGVPPEIIYYHLAKKPAEVEEKEEQKD</sequence>
<dbReference type="Proteomes" id="UP001501577">
    <property type="component" value="Unassembled WGS sequence"/>
</dbReference>
<dbReference type="SUPFAM" id="SSF56300">
    <property type="entry name" value="Metallo-dependent phosphatases"/>
    <property type="match status" value="1"/>
</dbReference>
<dbReference type="RefSeq" id="WP_068710616.1">
    <property type="nucleotide sequence ID" value="NZ_BAAAXQ010000018.1"/>
</dbReference>
<feature type="domain" description="Calcineurin-like phosphoesterase" evidence="1">
    <location>
        <begin position="57"/>
        <end position="221"/>
    </location>
</feature>
<dbReference type="PANTHER" id="PTHR31302:SF25">
    <property type="entry name" value="PHOSPHOESTERASE"/>
    <property type="match status" value="1"/>
</dbReference>
<dbReference type="InterPro" id="IPR051158">
    <property type="entry name" value="Metallophosphoesterase_sf"/>
</dbReference>
<dbReference type="Gene3D" id="3.60.21.10">
    <property type="match status" value="1"/>
</dbReference>
<reference evidence="2 3" key="1">
    <citation type="journal article" date="2019" name="Int. J. Syst. Evol. Microbiol.">
        <title>The Global Catalogue of Microorganisms (GCM) 10K type strain sequencing project: providing services to taxonomists for standard genome sequencing and annotation.</title>
        <authorList>
            <consortium name="The Broad Institute Genomics Platform"/>
            <consortium name="The Broad Institute Genome Sequencing Center for Infectious Disease"/>
            <person name="Wu L."/>
            <person name="Ma J."/>
        </authorList>
    </citation>
    <scope>NUCLEOTIDE SEQUENCE [LARGE SCALE GENOMIC DNA]</scope>
    <source>
        <strain evidence="2 3">JCM 8736</strain>
    </source>
</reference>
<comment type="caution">
    <text evidence="2">The sequence shown here is derived from an EMBL/GenBank/DDBJ whole genome shotgun (WGS) entry which is preliminary data.</text>
</comment>
<dbReference type="PANTHER" id="PTHR31302">
    <property type="entry name" value="TRANSMEMBRANE PROTEIN WITH METALLOPHOSPHOESTERASE DOMAIN-RELATED"/>
    <property type="match status" value="1"/>
</dbReference>
<organism evidence="2 3">
    <name type="scientific">Tetragenococcus solitarius</name>
    <dbReference type="NCBI Taxonomy" id="71453"/>
    <lineage>
        <taxon>Bacteria</taxon>
        <taxon>Bacillati</taxon>
        <taxon>Bacillota</taxon>
        <taxon>Bacilli</taxon>
        <taxon>Lactobacillales</taxon>
        <taxon>Enterococcaceae</taxon>
        <taxon>Tetragenococcus</taxon>
    </lineage>
</organism>
<evidence type="ECO:0000313" key="2">
    <source>
        <dbReference type="EMBL" id="GAA3013371.1"/>
    </source>
</evidence>
<protein>
    <submittedName>
        <fullName evidence="2">Metallophosphoesterase</fullName>
    </submittedName>
</protein>
<proteinExistence type="predicted"/>
<dbReference type="EMBL" id="BAAAXQ010000018">
    <property type="protein sequence ID" value="GAA3013371.1"/>
    <property type="molecule type" value="Genomic_DNA"/>
</dbReference>
<dbReference type="InterPro" id="IPR029052">
    <property type="entry name" value="Metallo-depent_PP-like"/>
</dbReference>
<keyword evidence="3" id="KW-1185">Reference proteome</keyword>